<dbReference type="EMBL" id="MVHV01000027">
    <property type="protein sequence ID" value="ORA78637.1"/>
    <property type="molecule type" value="Genomic_DNA"/>
</dbReference>
<keyword evidence="2" id="KW-1185">Reference proteome</keyword>
<dbReference type="Proteomes" id="UP000243140">
    <property type="component" value="Unassembled WGS sequence"/>
</dbReference>
<evidence type="ECO:0000313" key="1">
    <source>
        <dbReference type="EMBL" id="ORA78637.1"/>
    </source>
</evidence>
<accession>A0ABX3SMP2</accession>
<sequence length="389" mass="39826">MVVDLAARPHITAGIALASAAVLTAAPVTQHLPNLSVTQHLREVSANIQLTNVTDSAVDLFAGVESELASLASGASAAATPAGVLDGVVNPLQTWINIIPSALTNVQNLGNDFLKVPFPILQQVAANGAEYGQMYVGAWQTSANAFAKFYFGNTASSFIPVMQRGITDWSKGMIAPALSAFYQALWQDPIINIGEPLENILKIPIAIAQNLANFTNTTLTDAPIVAVLDGVLAIPLQMKTALSNSLVAAYNAWNAGETLGAITNILDIPGEMTNAAINGTTGNAGLLGSLAPGLLTSLPQTIAKSIVAPNAQNIANGGSLAAGIQGFVTTLTKGWPSLTASLGTLGPQLTSILQGIPSALAGLPSTLAGMAGSLATHLGTLLMQLLKLL</sequence>
<gene>
    <name evidence="1" type="ORF">BST29_21065</name>
</gene>
<dbReference type="RefSeq" id="WP_083012060.1">
    <property type="nucleotide sequence ID" value="NZ_CP080999.1"/>
</dbReference>
<comment type="caution">
    <text evidence="1">The sequence shown here is derived from an EMBL/GenBank/DDBJ whole genome shotgun (WGS) entry which is preliminary data.</text>
</comment>
<protein>
    <recommendedName>
        <fullName evidence="3">PE-PGRS family protein</fullName>
    </recommendedName>
</protein>
<organism evidence="1 2">
    <name type="scientific">Mycobacterium malmoense</name>
    <dbReference type="NCBI Taxonomy" id="1780"/>
    <lineage>
        <taxon>Bacteria</taxon>
        <taxon>Bacillati</taxon>
        <taxon>Actinomycetota</taxon>
        <taxon>Actinomycetes</taxon>
        <taxon>Mycobacteriales</taxon>
        <taxon>Mycobacteriaceae</taxon>
        <taxon>Mycobacterium</taxon>
    </lineage>
</organism>
<reference evidence="1 2" key="1">
    <citation type="submission" date="2017-02" db="EMBL/GenBank/DDBJ databases">
        <title>The new phylogeny of genus Mycobacterium.</title>
        <authorList>
            <person name="Tortoli E."/>
            <person name="Trovato A."/>
            <person name="Cirillo D.M."/>
        </authorList>
    </citation>
    <scope>NUCLEOTIDE SEQUENCE [LARGE SCALE GENOMIC DNA]</scope>
    <source>
        <strain evidence="1 2">IP1130001</strain>
    </source>
</reference>
<proteinExistence type="predicted"/>
<evidence type="ECO:0008006" key="3">
    <source>
        <dbReference type="Google" id="ProtNLM"/>
    </source>
</evidence>
<name>A0ABX3SMP2_MYCMA</name>
<evidence type="ECO:0000313" key="2">
    <source>
        <dbReference type="Proteomes" id="UP000243140"/>
    </source>
</evidence>